<organism evidence="2 3">
    <name type="scientific">Anaerostipes hominis</name>
    <name type="common">ex Liu et al. 2021</name>
    <dbReference type="NCBI Taxonomy" id="2763018"/>
    <lineage>
        <taxon>Bacteria</taxon>
        <taxon>Bacillati</taxon>
        <taxon>Bacillota</taxon>
        <taxon>Clostridia</taxon>
        <taxon>Lachnospirales</taxon>
        <taxon>Lachnospiraceae</taxon>
        <taxon>Anaerostipes</taxon>
    </lineage>
</organism>
<dbReference type="Pfam" id="PF05738">
    <property type="entry name" value="Cna_B"/>
    <property type="match status" value="1"/>
</dbReference>
<dbReference type="SUPFAM" id="SSF49478">
    <property type="entry name" value="Cna protein B-type domain"/>
    <property type="match status" value="1"/>
</dbReference>
<comment type="caution">
    <text evidence="2">The sequence shown here is derived from an EMBL/GenBank/DDBJ whole genome shotgun (WGS) entry which is preliminary data.</text>
</comment>
<dbReference type="RefSeq" id="WP_024726488.1">
    <property type="nucleotide sequence ID" value="NZ_JACOOS010000013.1"/>
</dbReference>
<accession>A0ABR7FSF0</accession>
<evidence type="ECO:0000259" key="1">
    <source>
        <dbReference type="Pfam" id="PF05738"/>
    </source>
</evidence>
<dbReference type="InterPro" id="IPR008454">
    <property type="entry name" value="Collagen-bd_Cna-like_B-typ_dom"/>
</dbReference>
<evidence type="ECO:0000313" key="3">
    <source>
        <dbReference type="Proteomes" id="UP000635828"/>
    </source>
</evidence>
<gene>
    <name evidence="2" type="ORF">H8S22_11140</name>
</gene>
<feature type="domain" description="CNA-B" evidence="1">
    <location>
        <begin position="39"/>
        <end position="101"/>
    </location>
</feature>
<evidence type="ECO:0000313" key="2">
    <source>
        <dbReference type="EMBL" id="MBC5678135.1"/>
    </source>
</evidence>
<proteinExistence type="predicted"/>
<protein>
    <submittedName>
        <fullName evidence="2">Cna B-type domain-containing protein</fullName>
    </submittedName>
</protein>
<keyword evidence="3" id="KW-1185">Reference proteome</keyword>
<name>A0ABR7FSF0_9FIRM</name>
<dbReference type="Gene3D" id="2.60.40.1140">
    <property type="entry name" value="Collagen-binding surface protein Cna, B-type domain"/>
    <property type="match status" value="1"/>
</dbReference>
<dbReference type="EMBL" id="JACOOS010000013">
    <property type="protein sequence ID" value="MBC5678135.1"/>
    <property type="molecule type" value="Genomic_DNA"/>
</dbReference>
<reference evidence="2 3" key="1">
    <citation type="submission" date="2020-08" db="EMBL/GenBank/DDBJ databases">
        <title>Genome public.</title>
        <authorList>
            <person name="Liu C."/>
            <person name="Sun Q."/>
        </authorList>
    </citation>
    <scope>NUCLEOTIDE SEQUENCE [LARGE SCALE GENOMIC DNA]</scope>
    <source>
        <strain evidence="2 3">NSJ-7</strain>
    </source>
</reference>
<dbReference type="Proteomes" id="UP000635828">
    <property type="component" value="Unassembled WGS sequence"/>
</dbReference>
<sequence>MARKQATVIVTGNKAKRGGGIGANGSVVIGTEDNGYNLSVKKKWNTVSGTVPKSIAVDLIKIDENDNKTILETVKLSAENHWEYTFKDLSTQYTYVVKEHKLLLQSL</sequence>